<keyword evidence="1" id="KW-0235">DNA replication</keyword>
<dbReference type="GO" id="GO:0003689">
    <property type="term" value="F:DNA clamp loader activity"/>
    <property type="evidence" value="ECO:0007669"/>
    <property type="project" value="TreeGrafter"/>
</dbReference>
<feature type="domain" description="AAA+ ATPase" evidence="4">
    <location>
        <begin position="34"/>
        <end position="161"/>
    </location>
</feature>
<evidence type="ECO:0000313" key="5">
    <source>
        <dbReference type="EMBL" id="QHT05881.1"/>
    </source>
</evidence>
<dbReference type="InterPro" id="IPR013748">
    <property type="entry name" value="Rep_factorC_C"/>
</dbReference>
<dbReference type="Gene3D" id="1.20.272.10">
    <property type="match status" value="1"/>
</dbReference>
<dbReference type="InterPro" id="IPR050238">
    <property type="entry name" value="DNA_Rep/Repair_Clamp_Loader"/>
</dbReference>
<keyword evidence="2" id="KW-0547">Nucleotide-binding</keyword>
<dbReference type="InterPro" id="IPR003593">
    <property type="entry name" value="AAA+_ATPase"/>
</dbReference>
<dbReference type="GO" id="GO:0006281">
    <property type="term" value="P:DNA repair"/>
    <property type="evidence" value="ECO:0007669"/>
    <property type="project" value="TreeGrafter"/>
</dbReference>
<dbReference type="SMART" id="SM00382">
    <property type="entry name" value="AAA"/>
    <property type="match status" value="1"/>
</dbReference>
<accession>A0A6C0CN30</accession>
<evidence type="ECO:0000256" key="2">
    <source>
        <dbReference type="ARBA" id="ARBA00022741"/>
    </source>
</evidence>
<dbReference type="GO" id="GO:0005524">
    <property type="term" value="F:ATP binding"/>
    <property type="evidence" value="ECO:0007669"/>
    <property type="project" value="UniProtKB-KW"/>
</dbReference>
<dbReference type="InterPro" id="IPR003959">
    <property type="entry name" value="ATPase_AAA_core"/>
</dbReference>
<dbReference type="PANTHER" id="PTHR11669">
    <property type="entry name" value="REPLICATION FACTOR C / DNA POLYMERASE III GAMMA-TAU SUBUNIT"/>
    <property type="match status" value="1"/>
</dbReference>
<sequence>MNLPFLKKYQPKYYNEFQIDKDYKDLLNLLIKIDSLNILLIGNPGSGKTSLLEATVREYYNLDKLPINNILYINNLKDQGIQYYRNEVKTFCQTPSSVLGKKKFIILDDIDVINEQSQQVFRNCIDKYSHKVNFIASCNNTQKVIESIQSRSTIIKLKPLSKQFLSNIINNIKNKENINITSKAEKFILNICNNSIRLLINYLEKFKLLNTEITYEISRNICTNISYYDFERYTDLWYKHKNIKDAVKIIFSIFNKGYSVMDILDCYFLFIKTTETIEEEKKYKIIKIICKYISYFHTIHEDEVELVFFTKDLVDIN</sequence>
<dbReference type="PANTHER" id="PTHR11669:SF20">
    <property type="entry name" value="REPLICATION FACTOR C SUBUNIT 4"/>
    <property type="match status" value="1"/>
</dbReference>
<reference evidence="5" key="1">
    <citation type="journal article" date="2020" name="Nature">
        <title>Giant virus diversity and host interactions through global metagenomics.</title>
        <authorList>
            <person name="Schulz F."/>
            <person name="Roux S."/>
            <person name="Paez-Espino D."/>
            <person name="Jungbluth S."/>
            <person name="Walsh D.A."/>
            <person name="Denef V.J."/>
            <person name="McMahon K.D."/>
            <person name="Konstantinidis K.T."/>
            <person name="Eloe-Fadrosh E.A."/>
            <person name="Kyrpides N.C."/>
            <person name="Woyke T."/>
        </authorList>
    </citation>
    <scope>NUCLEOTIDE SEQUENCE</scope>
    <source>
        <strain evidence="5">GVMAG-M-3300021425-14</strain>
    </source>
</reference>
<name>A0A6C0CN30_9ZZZZ</name>
<organism evidence="5">
    <name type="scientific">viral metagenome</name>
    <dbReference type="NCBI Taxonomy" id="1070528"/>
    <lineage>
        <taxon>unclassified sequences</taxon>
        <taxon>metagenomes</taxon>
        <taxon>organismal metagenomes</taxon>
    </lineage>
</organism>
<dbReference type="AlphaFoldDB" id="A0A6C0CN30"/>
<dbReference type="GO" id="GO:0005634">
    <property type="term" value="C:nucleus"/>
    <property type="evidence" value="ECO:0007669"/>
    <property type="project" value="TreeGrafter"/>
</dbReference>
<dbReference type="GO" id="GO:0016887">
    <property type="term" value="F:ATP hydrolysis activity"/>
    <property type="evidence" value="ECO:0007669"/>
    <property type="project" value="InterPro"/>
</dbReference>
<dbReference type="InterPro" id="IPR008921">
    <property type="entry name" value="DNA_pol3_clamp-load_cplx_C"/>
</dbReference>
<dbReference type="EMBL" id="MN739460">
    <property type="protein sequence ID" value="QHT05881.1"/>
    <property type="molecule type" value="Genomic_DNA"/>
</dbReference>
<dbReference type="Pfam" id="PF08542">
    <property type="entry name" value="Rep_fac_C"/>
    <property type="match status" value="1"/>
</dbReference>
<dbReference type="GO" id="GO:0006261">
    <property type="term" value="P:DNA-templated DNA replication"/>
    <property type="evidence" value="ECO:0007669"/>
    <property type="project" value="TreeGrafter"/>
</dbReference>
<evidence type="ECO:0000259" key="4">
    <source>
        <dbReference type="SMART" id="SM00382"/>
    </source>
</evidence>
<protein>
    <recommendedName>
        <fullName evidence="4">AAA+ ATPase domain-containing protein</fullName>
    </recommendedName>
</protein>
<dbReference type="Gene3D" id="1.10.8.60">
    <property type="match status" value="1"/>
</dbReference>
<evidence type="ECO:0000256" key="3">
    <source>
        <dbReference type="ARBA" id="ARBA00022840"/>
    </source>
</evidence>
<dbReference type="SUPFAM" id="SSF52540">
    <property type="entry name" value="P-loop containing nucleoside triphosphate hydrolases"/>
    <property type="match status" value="1"/>
</dbReference>
<dbReference type="GO" id="GO:0003677">
    <property type="term" value="F:DNA binding"/>
    <property type="evidence" value="ECO:0007669"/>
    <property type="project" value="InterPro"/>
</dbReference>
<dbReference type="Gene3D" id="3.40.50.300">
    <property type="entry name" value="P-loop containing nucleotide triphosphate hydrolases"/>
    <property type="match status" value="1"/>
</dbReference>
<dbReference type="Pfam" id="PF00004">
    <property type="entry name" value="AAA"/>
    <property type="match status" value="1"/>
</dbReference>
<keyword evidence="3" id="KW-0067">ATP-binding</keyword>
<proteinExistence type="predicted"/>
<dbReference type="InterPro" id="IPR027417">
    <property type="entry name" value="P-loop_NTPase"/>
</dbReference>
<dbReference type="SUPFAM" id="SSF48019">
    <property type="entry name" value="post-AAA+ oligomerization domain-like"/>
    <property type="match status" value="1"/>
</dbReference>
<dbReference type="GO" id="GO:0005663">
    <property type="term" value="C:DNA replication factor C complex"/>
    <property type="evidence" value="ECO:0007669"/>
    <property type="project" value="TreeGrafter"/>
</dbReference>
<dbReference type="CDD" id="cd00009">
    <property type="entry name" value="AAA"/>
    <property type="match status" value="1"/>
</dbReference>
<evidence type="ECO:0000256" key="1">
    <source>
        <dbReference type="ARBA" id="ARBA00022705"/>
    </source>
</evidence>